<feature type="compositionally biased region" description="Basic residues" evidence="1">
    <location>
        <begin position="407"/>
        <end position="422"/>
    </location>
</feature>
<gene>
    <name evidence="2" type="ORF">BJ878DRAFT_540952</name>
</gene>
<sequence length="879" mass="99742">MAQPSASALPTNGFGQKPLITPEQLRELLEYEKIVKFRDTVFAGTHPTVKLPQVPERQASLAQAAVSPSHSTPNRDAPMQRPVSGTHREDGILHHNNGAHSNNSSRTAVAGKGQLPRSEINPILLEKSQDLIKAETQLQRQRLERALREDIEKVRLREKAKAQASESLPDFDLAWVLSRALEIVYPSISTDAPSDASASDSFDEKTFYSSQHDTPELRSPLQAQRGAVAEKAHRSISCEQRQGEDFSSRPQHQGNAMRTGVVHIEDESIATLSQGQTYPSGPRNNISASQPKAIYVPDSGSLQDVNQRPVVNMGREPIAPKFKGVIKAFEETETPVIRAHDLSPIAPQPARVTPLATARDVPLLRENNTVEDVVPAQVAALRQQASGESSANSSPRRPTRPEYVKASKGKRAKKDTAKKRKSPVNVMETRPDSPYIKREPGSPSPFAVAPLPRPNKRKRQHAPELNYDEPVQVVHEPTAEKYKDLPPTILYEDRYAPEPRRPEPVYHRLEPEVGSYRRVPSVQYVEDDGYRRVASRAYSRMPKSPSLYTLPYAPEPRTFGAMPRAVADNKVYEEPVYYQERAPRASVRPDVDHERSRSPIMRERRSQIPMGPPRRPIRIIIDEHGREYIDPSPPPPPVPRFSVAPQPRYREQDVVYERAPTRAVSSRAPVDTYEDDGVLYRRQSPPPPIVRRVVTQPEYGSALEHRSYREREYSARPISPPGEEYVQLRGREQRQMSHFEEAQREYMPRAMSVRPEAIPVRYEIPREREFVGRMQSVRPEGAPIREYARTGGVPSREYAASVRHEGRREVVQSQREYSVRPSEVRESVLRRRDEVPDGERFHGEAPIRRPAEVTYIDRPRLREGSVIVYGDDRREIVYR</sequence>
<feature type="compositionally biased region" description="Low complexity" evidence="1">
    <location>
        <begin position="94"/>
        <end position="105"/>
    </location>
</feature>
<dbReference type="AlphaFoldDB" id="A0A9P7Z5F9"/>
<feature type="compositionally biased region" description="Basic and acidic residues" evidence="1">
    <location>
        <begin position="429"/>
        <end position="440"/>
    </location>
</feature>
<feature type="compositionally biased region" description="Low complexity" evidence="1">
    <location>
        <begin position="190"/>
        <end position="200"/>
    </location>
</feature>
<evidence type="ECO:0000256" key="1">
    <source>
        <dbReference type="SAM" id="MobiDB-lite"/>
    </source>
</evidence>
<feature type="compositionally biased region" description="Polar residues" evidence="1">
    <location>
        <begin position="383"/>
        <end position="396"/>
    </location>
</feature>
<name>A0A9P7Z5F9_9HELO</name>
<proteinExistence type="predicted"/>
<accession>A0A9P7Z5F9</accession>
<feature type="region of interest" description="Disordered" evidence="1">
    <location>
        <begin position="1"/>
        <end position="20"/>
    </location>
</feature>
<evidence type="ECO:0000313" key="3">
    <source>
        <dbReference type="Proteomes" id="UP000887226"/>
    </source>
</evidence>
<keyword evidence="3" id="KW-1185">Reference proteome</keyword>
<comment type="caution">
    <text evidence="2">The sequence shown here is derived from an EMBL/GenBank/DDBJ whole genome shotgun (WGS) entry which is preliminary data.</text>
</comment>
<feature type="compositionally biased region" description="Polar residues" evidence="1">
    <location>
        <begin position="1"/>
        <end position="14"/>
    </location>
</feature>
<dbReference type="Proteomes" id="UP000887226">
    <property type="component" value="Unassembled WGS sequence"/>
</dbReference>
<organism evidence="2 3">
    <name type="scientific">Calycina marina</name>
    <dbReference type="NCBI Taxonomy" id="1763456"/>
    <lineage>
        <taxon>Eukaryota</taxon>
        <taxon>Fungi</taxon>
        <taxon>Dikarya</taxon>
        <taxon>Ascomycota</taxon>
        <taxon>Pezizomycotina</taxon>
        <taxon>Leotiomycetes</taxon>
        <taxon>Helotiales</taxon>
        <taxon>Pezizellaceae</taxon>
        <taxon>Calycina</taxon>
    </lineage>
</organism>
<dbReference type="EMBL" id="MU253832">
    <property type="protein sequence ID" value="KAG9245739.1"/>
    <property type="molecule type" value="Genomic_DNA"/>
</dbReference>
<feature type="region of interest" description="Disordered" evidence="1">
    <location>
        <begin position="190"/>
        <end position="254"/>
    </location>
</feature>
<protein>
    <submittedName>
        <fullName evidence="2">Uncharacterized protein</fullName>
    </submittedName>
</protein>
<evidence type="ECO:0000313" key="2">
    <source>
        <dbReference type="EMBL" id="KAG9245739.1"/>
    </source>
</evidence>
<dbReference type="OrthoDB" id="5333304at2759"/>
<feature type="region of interest" description="Disordered" evidence="1">
    <location>
        <begin position="45"/>
        <end position="113"/>
    </location>
</feature>
<feature type="region of interest" description="Disordered" evidence="1">
    <location>
        <begin position="382"/>
        <end position="463"/>
    </location>
</feature>
<reference evidence="2" key="1">
    <citation type="journal article" date="2021" name="IMA Fungus">
        <title>Genomic characterization of three marine fungi, including Emericellopsis atlantica sp. nov. with signatures of a generalist lifestyle and marine biomass degradation.</title>
        <authorList>
            <person name="Hagestad O.C."/>
            <person name="Hou L."/>
            <person name="Andersen J.H."/>
            <person name="Hansen E.H."/>
            <person name="Altermark B."/>
            <person name="Li C."/>
            <person name="Kuhnert E."/>
            <person name="Cox R.J."/>
            <person name="Crous P.W."/>
            <person name="Spatafora J.W."/>
            <person name="Lail K."/>
            <person name="Amirebrahimi M."/>
            <person name="Lipzen A."/>
            <person name="Pangilinan J."/>
            <person name="Andreopoulos W."/>
            <person name="Hayes R.D."/>
            <person name="Ng V."/>
            <person name="Grigoriev I.V."/>
            <person name="Jackson S.A."/>
            <person name="Sutton T.D.S."/>
            <person name="Dobson A.D.W."/>
            <person name="Rama T."/>
        </authorList>
    </citation>
    <scope>NUCLEOTIDE SEQUENCE</scope>
    <source>
        <strain evidence="2">TRa3180A</strain>
    </source>
</reference>